<keyword evidence="4" id="KW-0285">Flavoprotein</keyword>
<dbReference type="GO" id="GO:0006744">
    <property type="term" value="P:ubiquinone biosynthetic process"/>
    <property type="evidence" value="ECO:0007669"/>
    <property type="project" value="UniProtKB-UniPathway"/>
</dbReference>
<evidence type="ECO:0000256" key="4">
    <source>
        <dbReference type="ARBA" id="ARBA00022630"/>
    </source>
</evidence>
<dbReference type="InterPro" id="IPR036188">
    <property type="entry name" value="FAD/NAD-bd_sf"/>
</dbReference>
<comment type="pathway">
    <text evidence="2">Cofactor biosynthesis; ubiquinone biosynthesis.</text>
</comment>
<dbReference type="eggNOG" id="COG0654">
    <property type="taxonomic scope" value="Bacteria"/>
</dbReference>
<evidence type="ECO:0000259" key="8">
    <source>
        <dbReference type="Pfam" id="PF01494"/>
    </source>
</evidence>
<comment type="caution">
    <text evidence="9">The sequence shown here is derived from an EMBL/GenBank/DDBJ whole genome shotgun (WGS) entry which is preliminary data.</text>
</comment>
<evidence type="ECO:0000313" key="10">
    <source>
        <dbReference type="Proteomes" id="UP000029640"/>
    </source>
</evidence>
<evidence type="ECO:0000256" key="6">
    <source>
        <dbReference type="ARBA" id="ARBA00023002"/>
    </source>
</evidence>
<dbReference type="InterPro" id="IPR002938">
    <property type="entry name" value="FAD-bd"/>
</dbReference>
<dbReference type="NCBIfam" id="NF004356">
    <property type="entry name" value="PRK05732.1"/>
    <property type="match status" value="1"/>
</dbReference>
<dbReference type="InterPro" id="IPR010971">
    <property type="entry name" value="UbiH/COQ6"/>
</dbReference>
<proteinExistence type="inferred from homology"/>
<dbReference type="Pfam" id="PF01494">
    <property type="entry name" value="FAD_binding_3"/>
    <property type="match status" value="1"/>
</dbReference>
<reference evidence="9 10" key="1">
    <citation type="journal article" date="2014" name="Genome Announc.">
        <title>Genome Sequence of Gammaproteobacterial Pseudohaliea rubra Type Strain DSM 19751, Isolated from Coastal Seawater of the Mediterranean Sea.</title>
        <authorList>
            <person name="Spring S."/>
            <person name="Fiebig A."/>
            <person name="Riedel T."/>
            <person name="Goker M."/>
            <person name="Klenk H.P."/>
        </authorList>
    </citation>
    <scope>NUCLEOTIDE SEQUENCE [LARGE SCALE GENOMIC DNA]</scope>
    <source>
        <strain evidence="9 10">DSM 19751</strain>
    </source>
</reference>
<evidence type="ECO:0000256" key="5">
    <source>
        <dbReference type="ARBA" id="ARBA00022827"/>
    </source>
</evidence>
<keyword evidence="5" id="KW-0274">FAD</keyword>
<dbReference type="GO" id="GO:0008681">
    <property type="term" value="F:2-octaprenyl-6-methoxyphenol hydroxylase activity"/>
    <property type="evidence" value="ECO:0007669"/>
    <property type="project" value="TreeGrafter"/>
</dbReference>
<keyword evidence="7" id="KW-0503">Monooxygenase</keyword>
<dbReference type="UniPathway" id="UPA00232"/>
<accession>A0A095XWQ8</accession>
<dbReference type="PATRIC" id="fig|1265313.6.peg.1304"/>
<dbReference type="HOGENOM" id="CLU_009665_8_1_6"/>
<dbReference type="RefSeq" id="WP_035515592.1">
    <property type="nucleotide sequence ID" value="NZ_KN234756.1"/>
</dbReference>
<comment type="similarity">
    <text evidence="3">Belongs to the UbiH/COQ6 family.</text>
</comment>
<dbReference type="GO" id="GO:0071949">
    <property type="term" value="F:FAD binding"/>
    <property type="evidence" value="ECO:0007669"/>
    <property type="project" value="InterPro"/>
</dbReference>
<feature type="domain" description="FAD-binding" evidence="8">
    <location>
        <begin position="5"/>
        <end position="348"/>
    </location>
</feature>
<keyword evidence="6" id="KW-0560">Oxidoreductase</keyword>
<dbReference type="AlphaFoldDB" id="A0A095XWQ8"/>
<evidence type="ECO:0000256" key="1">
    <source>
        <dbReference type="ARBA" id="ARBA00001974"/>
    </source>
</evidence>
<dbReference type="PANTHER" id="PTHR43876">
    <property type="entry name" value="UBIQUINONE BIOSYNTHESIS MONOOXYGENASE COQ6, MITOCHONDRIAL"/>
    <property type="match status" value="1"/>
</dbReference>
<evidence type="ECO:0000313" key="9">
    <source>
        <dbReference type="EMBL" id="KGE04096.1"/>
    </source>
</evidence>
<comment type="cofactor">
    <cofactor evidence="1">
        <name>FAD</name>
        <dbReference type="ChEBI" id="CHEBI:57692"/>
    </cofactor>
</comment>
<keyword evidence="10" id="KW-1185">Reference proteome</keyword>
<dbReference type="Proteomes" id="UP000029640">
    <property type="component" value="Unassembled WGS sequence"/>
</dbReference>
<evidence type="ECO:0000256" key="2">
    <source>
        <dbReference type="ARBA" id="ARBA00004749"/>
    </source>
</evidence>
<evidence type="ECO:0000256" key="7">
    <source>
        <dbReference type="ARBA" id="ARBA00023033"/>
    </source>
</evidence>
<dbReference type="NCBIfam" id="TIGR01988">
    <property type="entry name" value="Ubi-OHases"/>
    <property type="match status" value="1"/>
</dbReference>
<protein>
    <submittedName>
        <fullName evidence="9">2-octaprenyl-6-methoxyphenol hydroxylase</fullName>
    </submittedName>
</protein>
<dbReference type="OrthoDB" id="9769565at2"/>
<dbReference type="PANTHER" id="PTHR43876:SF8">
    <property type="entry name" value="2-OCTAPRENYL-6-METHOXYPHENOL HYDROXYLASE"/>
    <property type="match status" value="1"/>
</dbReference>
<dbReference type="PRINTS" id="PR00420">
    <property type="entry name" value="RNGMNOXGNASE"/>
</dbReference>
<gene>
    <name evidence="9" type="ORF">HRUBRA_01320</name>
</gene>
<dbReference type="SUPFAM" id="SSF51905">
    <property type="entry name" value="FAD/NAD(P)-binding domain"/>
    <property type="match status" value="1"/>
</dbReference>
<dbReference type="InterPro" id="IPR051205">
    <property type="entry name" value="UbiH/COQ6_monooxygenase"/>
</dbReference>
<name>A0A095XWQ8_9GAMM</name>
<dbReference type="STRING" id="1265313.HRUBRA_01320"/>
<dbReference type="Gene3D" id="3.50.50.60">
    <property type="entry name" value="FAD/NAD(P)-binding domain"/>
    <property type="match status" value="2"/>
</dbReference>
<sequence length="409" mass="42472">MGGRIVIAGGGMVGISLALALARQLPEAFELTLVEGFALPAAGAGSYHPSFDARSTALSYSTRQVFEQLDLWTALAPGACPIEHIHVSSRGHFGSSLLSATEQGWPALGWVVDNGWLGRVLADRLRATPRVRVLSPARCVDALPDGAGLRLSLEGEAPAELAADLLVIADGARSGLRAALGLGATEKRYGQDALVANLAFAEDPAGRAFERFTASGPLALLPLLPADGAHRAALVWTLPPTQAAALLSASAEDFLSALRDAFGYRLGRPLAVGERHSYPLALVEARETVRRNLVVVGNAAHALHPVAGQGFNLALRDVHALADEIARGVAIGAGPGDLAVLQGYQARQAADQQRTIVASDLLPGLFMQADPLIGLARDLALAGLDVARSLKGGFVRHAAGMAALEAPRG</sequence>
<evidence type="ECO:0000256" key="3">
    <source>
        <dbReference type="ARBA" id="ARBA00005349"/>
    </source>
</evidence>
<organism evidence="9 10">
    <name type="scientific">Pseudohaliea rubra DSM 19751</name>
    <dbReference type="NCBI Taxonomy" id="1265313"/>
    <lineage>
        <taxon>Bacteria</taxon>
        <taxon>Pseudomonadati</taxon>
        <taxon>Pseudomonadota</taxon>
        <taxon>Gammaproteobacteria</taxon>
        <taxon>Cellvibrionales</taxon>
        <taxon>Halieaceae</taxon>
        <taxon>Pseudohaliea</taxon>
    </lineage>
</organism>
<dbReference type="EMBL" id="AUVB01000038">
    <property type="protein sequence ID" value="KGE04096.1"/>
    <property type="molecule type" value="Genomic_DNA"/>
</dbReference>